<keyword evidence="2" id="KW-0325">Glycoprotein</keyword>
<dbReference type="Gene3D" id="3.40.50.300">
    <property type="entry name" value="P-loop containing nucleotide triphosphate hydrolases"/>
    <property type="match status" value="1"/>
</dbReference>
<sequence>MQFSHVTNELAVGDASVRYLYYPRAAKHIATDVPNAKLIAVLREPVSRLYSHYCMNKQFNLEPLELRDAIDAEQQRIDKQWGWDWHYTNIGKYAQQLKVYLKLFPAEQIKIVLYDDFVAQPASVMRDIYQFLDVDDTFVADTSKRGKVPYWPANHTLDRWLTGRSAVRLFLNRRSLRWAAHPVINLLNEWNHRPVPKLTNDDKNQLSRFFKESNQELEELLGRALPWLQHKS</sequence>
<organism evidence="4 5">
    <name type="scientific">Neiella marina</name>
    <dbReference type="NCBI Taxonomy" id="508461"/>
    <lineage>
        <taxon>Bacteria</taxon>
        <taxon>Pseudomonadati</taxon>
        <taxon>Pseudomonadota</taxon>
        <taxon>Gammaproteobacteria</taxon>
        <taxon>Alteromonadales</taxon>
        <taxon>Echinimonadaceae</taxon>
        <taxon>Neiella</taxon>
    </lineage>
</organism>
<keyword evidence="5" id="KW-1185">Reference proteome</keyword>
<dbReference type="SUPFAM" id="SSF52540">
    <property type="entry name" value="P-loop containing nucleoside triphosphate hydrolases"/>
    <property type="match status" value="1"/>
</dbReference>
<protein>
    <recommendedName>
        <fullName evidence="3">Sulfotransferase domain-containing protein</fullName>
    </recommendedName>
</protein>
<dbReference type="GO" id="GO:0008146">
    <property type="term" value="F:sulfotransferase activity"/>
    <property type="evidence" value="ECO:0007669"/>
    <property type="project" value="InterPro"/>
</dbReference>
<comment type="caution">
    <text evidence="4">The sequence shown here is derived from an EMBL/GenBank/DDBJ whole genome shotgun (WGS) entry which is preliminary data.</text>
</comment>
<evidence type="ECO:0000313" key="4">
    <source>
        <dbReference type="EMBL" id="GGA84359.1"/>
    </source>
</evidence>
<dbReference type="InterPro" id="IPR037359">
    <property type="entry name" value="NST/OST"/>
</dbReference>
<dbReference type="InterPro" id="IPR027417">
    <property type="entry name" value="P-loop_NTPase"/>
</dbReference>
<dbReference type="EMBL" id="BMDX01000016">
    <property type="protein sequence ID" value="GGA84359.1"/>
    <property type="molecule type" value="Genomic_DNA"/>
</dbReference>
<evidence type="ECO:0000256" key="1">
    <source>
        <dbReference type="ARBA" id="ARBA00022679"/>
    </source>
</evidence>
<dbReference type="Proteomes" id="UP000619743">
    <property type="component" value="Unassembled WGS sequence"/>
</dbReference>
<evidence type="ECO:0000313" key="5">
    <source>
        <dbReference type="Proteomes" id="UP000619743"/>
    </source>
</evidence>
<dbReference type="PANTHER" id="PTHR10605:SF56">
    <property type="entry name" value="BIFUNCTIONAL HEPARAN SULFATE N-DEACETYLASE_N-SULFOTRANSFERASE"/>
    <property type="match status" value="1"/>
</dbReference>
<reference evidence="5" key="1">
    <citation type="journal article" date="2019" name="Int. J. Syst. Evol. Microbiol.">
        <title>The Global Catalogue of Microorganisms (GCM) 10K type strain sequencing project: providing services to taxonomists for standard genome sequencing and annotation.</title>
        <authorList>
            <consortium name="The Broad Institute Genomics Platform"/>
            <consortium name="The Broad Institute Genome Sequencing Center for Infectious Disease"/>
            <person name="Wu L."/>
            <person name="Ma J."/>
        </authorList>
    </citation>
    <scope>NUCLEOTIDE SEQUENCE [LARGE SCALE GENOMIC DNA]</scope>
    <source>
        <strain evidence="5">CGMCC 1.10130</strain>
    </source>
</reference>
<accession>A0A8J2U7X7</accession>
<dbReference type="InterPro" id="IPR000863">
    <property type="entry name" value="Sulfotransferase_dom"/>
</dbReference>
<dbReference type="AlphaFoldDB" id="A0A8J2U7X7"/>
<evidence type="ECO:0000256" key="2">
    <source>
        <dbReference type="ARBA" id="ARBA00023180"/>
    </source>
</evidence>
<evidence type="ECO:0000259" key="3">
    <source>
        <dbReference type="Pfam" id="PF00685"/>
    </source>
</evidence>
<feature type="domain" description="Sulfotransferase" evidence="3">
    <location>
        <begin position="34"/>
        <end position="135"/>
    </location>
</feature>
<dbReference type="Pfam" id="PF00685">
    <property type="entry name" value="Sulfotransfer_1"/>
    <property type="match status" value="1"/>
</dbReference>
<keyword evidence="1" id="KW-0808">Transferase</keyword>
<gene>
    <name evidence="4" type="ORF">GCM10011369_28000</name>
</gene>
<proteinExistence type="predicted"/>
<name>A0A8J2U7X7_9GAMM</name>
<dbReference type="PANTHER" id="PTHR10605">
    <property type="entry name" value="HEPARAN SULFATE SULFOTRANSFERASE"/>
    <property type="match status" value="1"/>
</dbReference>